<dbReference type="RefSeq" id="WP_106300360.1">
    <property type="nucleotide sequence ID" value="NZ_PVWO01000024.1"/>
</dbReference>
<feature type="domain" description="RES" evidence="1">
    <location>
        <begin position="30"/>
        <end position="170"/>
    </location>
</feature>
<evidence type="ECO:0000313" key="3">
    <source>
        <dbReference type="Proteomes" id="UP000238937"/>
    </source>
</evidence>
<dbReference type="AlphaFoldDB" id="A0A2T1GLL1"/>
<name>A0A2T1GLL1_9CYAN</name>
<evidence type="ECO:0000313" key="2">
    <source>
        <dbReference type="EMBL" id="PSB58766.1"/>
    </source>
</evidence>
<proteinExistence type="predicted"/>
<reference evidence="2 3" key="1">
    <citation type="submission" date="2018-03" db="EMBL/GenBank/DDBJ databases">
        <title>The ancient ancestry and fast evolution of plastids.</title>
        <authorList>
            <person name="Moore K.R."/>
            <person name="Magnabosco C."/>
            <person name="Momper L."/>
            <person name="Gold D.A."/>
            <person name="Bosak T."/>
            <person name="Fournier G.P."/>
        </authorList>
    </citation>
    <scope>NUCLEOTIDE SEQUENCE [LARGE SCALE GENOMIC DNA]</scope>
    <source>
        <strain evidence="2 3">CCALA 037</strain>
    </source>
</reference>
<gene>
    <name evidence="2" type="ORF">C7B77_03480</name>
</gene>
<dbReference type="Proteomes" id="UP000238937">
    <property type="component" value="Unassembled WGS sequence"/>
</dbReference>
<comment type="caution">
    <text evidence="2">The sequence shown here is derived from an EMBL/GenBank/DDBJ whole genome shotgun (WGS) entry which is preliminary data.</text>
</comment>
<accession>A0A2T1GLL1</accession>
<dbReference type="OrthoDB" id="422383at2"/>
<keyword evidence="3" id="KW-1185">Reference proteome</keyword>
<organism evidence="2 3">
    <name type="scientific">Chamaesiphon polymorphus CCALA 037</name>
    <dbReference type="NCBI Taxonomy" id="2107692"/>
    <lineage>
        <taxon>Bacteria</taxon>
        <taxon>Bacillati</taxon>
        <taxon>Cyanobacteriota</taxon>
        <taxon>Cyanophyceae</taxon>
        <taxon>Gomontiellales</taxon>
        <taxon>Chamaesiphonaceae</taxon>
        <taxon>Chamaesiphon</taxon>
    </lineage>
</organism>
<dbReference type="Pfam" id="PF08808">
    <property type="entry name" value="RES"/>
    <property type="match status" value="1"/>
</dbReference>
<dbReference type="EMBL" id="PVWO01000024">
    <property type="protein sequence ID" value="PSB58766.1"/>
    <property type="molecule type" value="Genomic_DNA"/>
</dbReference>
<sequence>MSIQSYIQPWHGNAVRHIPKLAVEQYDIYDFSYAGRSAENRWNLQGEPTLYLAKEKNVALAEYARHFKIDRTPQLARQTQERVVYRFDVRLERVVNLCQSEVWQELSLINAPDCFKDRDVARACANFIRYTTTATAIFVPSMAFLDDLEQWCLVLFLEKLPADVRAFLPGVTTDGIFRIE</sequence>
<protein>
    <submittedName>
        <fullName evidence="2">RES domain-containing protein</fullName>
    </submittedName>
</protein>
<dbReference type="InterPro" id="IPR014914">
    <property type="entry name" value="RES_dom"/>
</dbReference>
<evidence type="ECO:0000259" key="1">
    <source>
        <dbReference type="SMART" id="SM00953"/>
    </source>
</evidence>
<dbReference type="SMART" id="SM00953">
    <property type="entry name" value="RES"/>
    <property type="match status" value="1"/>
</dbReference>